<gene>
    <name evidence="5 7" type="ORF">C52B9.19</name>
    <name evidence="5" type="ORF">CELE_C52B9.19</name>
</gene>
<name>A0A4V0IJZ6_CAEEL</name>
<dbReference type="GO" id="GO:0043565">
    <property type="term" value="F:sequence-specific DNA binding"/>
    <property type="evidence" value="ECO:0007669"/>
    <property type="project" value="InterPro"/>
</dbReference>
<dbReference type="OrthoDB" id="5851338at2759"/>
<evidence type="ECO:0000313" key="5">
    <source>
        <dbReference type="EMBL" id="VTW47452.1"/>
    </source>
</evidence>
<evidence type="ECO:0000256" key="2">
    <source>
        <dbReference type="ARBA" id="ARBA00023125"/>
    </source>
</evidence>
<protein>
    <submittedName>
        <fullName evidence="5">ETS domain-containing protein</fullName>
    </submittedName>
</protein>
<keyword evidence="2 3" id="KW-0238">DNA-binding</keyword>
<dbReference type="CTD" id="41656985"/>
<dbReference type="GO" id="GO:0005634">
    <property type="term" value="C:nucleus"/>
    <property type="evidence" value="ECO:0000318"/>
    <property type="project" value="GO_Central"/>
</dbReference>
<organism evidence="5 6">
    <name type="scientific">Caenorhabditis elegans</name>
    <dbReference type="NCBI Taxonomy" id="6239"/>
    <lineage>
        <taxon>Eukaryota</taxon>
        <taxon>Metazoa</taxon>
        <taxon>Ecdysozoa</taxon>
        <taxon>Nematoda</taxon>
        <taxon>Chromadorea</taxon>
        <taxon>Rhabditida</taxon>
        <taxon>Rhabditina</taxon>
        <taxon>Rhabditomorpha</taxon>
        <taxon>Rhabditoidea</taxon>
        <taxon>Rhabditidae</taxon>
        <taxon>Peloderinae</taxon>
        <taxon>Caenorhabditis</taxon>
    </lineage>
</organism>
<evidence type="ECO:0000313" key="6">
    <source>
        <dbReference type="Proteomes" id="UP000001940"/>
    </source>
</evidence>
<evidence type="ECO:0000256" key="3">
    <source>
        <dbReference type="RuleBase" id="RU004019"/>
    </source>
</evidence>
<dbReference type="WormBase" id="C52B9.19">
    <property type="protein sequence ID" value="CE53345"/>
    <property type="gene ID" value="WBGene00304788"/>
</dbReference>
<feature type="domain" description="ETS" evidence="4">
    <location>
        <begin position="91"/>
        <end position="154"/>
    </location>
</feature>
<dbReference type="InterPro" id="IPR036390">
    <property type="entry name" value="WH_DNA-bd_sf"/>
</dbReference>
<comment type="subcellular location">
    <subcellularLocation>
        <location evidence="3">Nucleus</location>
    </subcellularLocation>
</comment>
<keyword evidence="3" id="KW-0539">Nucleus</keyword>
<dbReference type="AlphaFoldDB" id="A0A4V0IJZ6"/>
<dbReference type="GeneID" id="41656985"/>
<evidence type="ECO:0000313" key="7">
    <source>
        <dbReference type="WormBase" id="C52B9.19"/>
    </source>
</evidence>
<dbReference type="InterPro" id="IPR046328">
    <property type="entry name" value="ETS_fam"/>
</dbReference>
<dbReference type="PROSITE" id="PS50061">
    <property type="entry name" value="ETS_DOMAIN_3"/>
    <property type="match status" value="1"/>
</dbReference>
<dbReference type="SMART" id="SM00413">
    <property type="entry name" value="ETS"/>
    <property type="match status" value="1"/>
</dbReference>
<dbReference type="SMR" id="A0A4V0IJZ6"/>
<dbReference type="GO" id="GO:0030154">
    <property type="term" value="P:cell differentiation"/>
    <property type="evidence" value="ECO:0000318"/>
    <property type="project" value="GO_Central"/>
</dbReference>
<dbReference type="Gene3D" id="1.10.10.10">
    <property type="entry name" value="Winged helix-like DNA-binding domain superfamily/Winged helix DNA-binding domain"/>
    <property type="match status" value="1"/>
</dbReference>
<evidence type="ECO:0000259" key="4">
    <source>
        <dbReference type="PROSITE" id="PS50061"/>
    </source>
</evidence>
<dbReference type="KEGG" id="cel:CELE_C52B9.19"/>
<dbReference type="Pfam" id="PF00178">
    <property type="entry name" value="Ets"/>
    <property type="match status" value="1"/>
</dbReference>
<accession>A0A4V0IJZ6</accession>
<dbReference type="InterPro" id="IPR000418">
    <property type="entry name" value="Ets_dom"/>
</dbReference>
<dbReference type="EMBL" id="BX284606">
    <property type="protein sequence ID" value="VTW47452.1"/>
    <property type="molecule type" value="Genomic_DNA"/>
</dbReference>
<dbReference type="GO" id="GO:0000981">
    <property type="term" value="F:DNA-binding transcription factor activity, RNA polymerase II-specific"/>
    <property type="evidence" value="ECO:0000318"/>
    <property type="project" value="GO_Central"/>
</dbReference>
<proteinExistence type="inferred from homology"/>
<reference evidence="5 6" key="1">
    <citation type="journal article" date="1998" name="Science">
        <title>Genome sequence of the nematode C. elegans: a platform for investigating biology.</title>
        <authorList>
            <consortium name="The C. elegans sequencing consortium"/>
            <person name="Sulson J.E."/>
            <person name="Waterston R."/>
        </authorList>
    </citation>
    <scope>NUCLEOTIDE SEQUENCE [LARGE SCALE GENOMIC DNA]</scope>
    <source>
        <strain evidence="5 6">Bristol N2</strain>
    </source>
</reference>
<dbReference type="Proteomes" id="UP000001940">
    <property type="component" value="Chromosome X"/>
</dbReference>
<dbReference type="PANTHER" id="PTHR11849:SF282">
    <property type="entry name" value="ETV5-RELATED PROTEIN ETS96B"/>
    <property type="match status" value="1"/>
</dbReference>
<dbReference type="InterPro" id="IPR036388">
    <property type="entry name" value="WH-like_DNA-bd_sf"/>
</dbReference>
<evidence type="ECO:0000256" key="1">
    <source>
        <dbReference type="ARBA" id="ARBA00005562"/>
    </source>
</evidence>
<dbReference type="RefSeq" id="NP_001371008.1">
    <property type="nucleotide sequence ID" value="NM_001383558.1"/>
</dbReference>
<dbReference type="PANTHER" id="PTHR11849">
    <property type="entry name" value="ETS"/>
    <property type="match status" value="1"/>
</dbReference>
<dbReference type="SUPFAM" id="SSF46785">
    <property type="entry name" value="Winged helix' DNA-binding domain"/>
    <property type="match status" value="1"/>
</dbReference>
<dbReference type="AGR" id="WB:WBGene00304788"/>
<dbReference type="FunCoup" id="A0A4V0IJZ6">
    <property type="interactions" value="160"/>
</dbReference>
<dbReference type="GO" id="GO:0006357">
    <property type="term" value="P:regulation of transcription by RNA polymerase II"/>
    <property type="evidence" value="ECO:0000318"/>
    <property type="project" value="GO_Central"/>
</dbReference>
<dbReference type="InParanoid" id="A0A4V0IJZ6"/>
<keyword evidence="6" id="KW-1185">Reference proteome</keyword>
<comment type="similarity">
    <text evidence="1 3">Belongs to the ETS family.</text>
</comment>
<sequence>MLSHATVGARLNRRKRPILRNLISGNENYSCSPKTPENSMEQVWSRCANFELIPSPEALPSYFLLHNFGEAEDPENDLLTDQELLKLNGPNRLIAFLADLAMNEKAGRALHWTGNGLEFVIVNTKLVSKLWGNRKRNTKDMNYSKLSRAMRDKYKSATSGGQLEKRPGLHTYAFTIQAYNALKNHTGKNIEDLTMFAKNVGRKRREVLTG</sequence>